<dbReference type="InterPro" id="IPR007278">
    <property type="entry name" value="DUF397"/>
</dbReference>
<proteinExistence type="predicted"/>
<organism evidence="2 3">
    <name type="scientific">Amycolatopsis arida</name>
    <dbReference type="NCBI Taxonomy" id="587909"/>
    <lineage>
        <taxon>Bacteria</taxon>
        <taxon>Bacillati</taxon>
        <taxon>Actinomycetota</taxon>
        <taxon>Actinomycetes</taxon>
        <taxon>Pseudonocardiales</taxon>
        <taxon>Pseudonocardiaceae</taxon>
        <taxon>Amycolatopsis</taxon>
    </lineage>
</organism>
<gene>
    <name evidence="2" type="ORF">SAMN05421810_105130</name>
</gene>
<protein>
    <recommendedName>
        <fullName evidence="1">DUF397 domain-containing protein</fullName>
    </recommendedName>
</protein>
<reference evidence="3" key="1">
    <citation type="submission" date="2016-10" db="EMBL/GenBank/DDBJ databases">
        <authorList>
            <person name="Varghese N."/>
            <person name="Submissions S."/>
        </authorList>
    </citation>
    <scope>NUCLEOTIDE SEQUENCE [LARGE SCALE GENOMIC DNA]</scope>
    <source>
        <strain evidence="3">CGMCC 4.5579</strain>
    </source>
</reference>
<evidence type="ECO:0000313" key="3">
    <source>
        <dbReference type="Proteomes" id="UP000198727"/>
    </source>
</evidence>
<feature type="domain" description="DUF397" evidence="1">
    <location>
        <begin position="1"/>
        <end position="26"/>
    </location>
</feature>
<dbReference type="AlphaFoldDB" id="A0A1I5WII2"/>
<dbReference type="Pfam" id="PF04149">
    <property type="entry name" value="DUF397"/>
    <property type="match status" value="1"/>
</dbReference>
<dbReference type="Proteomes" id="UP000198727">
    <property type="component" value="Unassembled WGS sequence"/>
</dbReference>
<sequence length="33" mass="3778">MRDSKNPTAGHLRLTPRAWRAFLATLTDRATRP</sequence>
<evidence type="ECO:0000313" key="2">
    <source>
        <dbReference type="EMBL" id="SFQ19574.1"/>
    </source>
</evidence>
<evidence type="ECO:0000259" key="1">
    <source>
        <dbReference type="Pfam" id="PF04149"/>
    </source>
</evidence>
<dbReference type="EMBL" id="FOWW01000005">
    <property type="protein sequence ID" value="SFQ19574.1"/>
    <property type="molecule type" value="Genomic_DNA"/>
</dbReference>
<name>A0A1I5WII2_9PSEU</name>
<dbReference type="RefSeq" id="WP_341770808.1">
    <property type="nucleotide sequence ID" value="NZ_FOWW01000005.1"/>
</dbReference>
<keyword evidence="3" id="KW-1185">Reference proteome</keyword>
<accession>A0A1I5WII2</accession>